<dbReference type="PROSITE" id="PS51078">
    <property type="entry name" value="ICLR_ED"/>
    <property type="match status" value="1"/>
</dbReference>
<dbReference type="SUPFAM" id="SSF46785">
    <property type="entry name" value="Winged helix' DNA-binding domain"/>
    <property type="match status" value="1"/>
</dbReference>
<dbReference type="PROSITE" id="PS51077">
    <property type="entry name" value="HTH_ICLR"/>
    <property type="match status" value="1"/>
</dbReference>
<dbReference type="RefSeq" id="WP_133615581.1">
    <property type="nucleotide sequence ID" value="NZ_SNYA01000001.1"/>
</dbReference>
<keyword evidence="7" id="KW-1185">Reference proteome</keyword>
<dbReference type="GO" id="GO:0045892">
    <property type="term" value="P:negative regulation of DNA-templated transcription"/>
    <property type="evidence" value="ECO:0007669"/>
    <property type="project" value="TreeGrafter"/>
</dbReference>
<evidence type="ECO:0000256" key="1">
    <source>
        <dbReference type="ARBA" id="ARBA00023015"/>
    </source>
</evidence>
<dbReference type="SUPFAM" id="SSF55781">
    <property type="entry name" value="GAF domain-like"/>
    <property type="match status" value="1"/>
</dbReference>
<accession>A0A4R6S8S0</accession>
<gene>
    <name evidence="6" type="ORF">EDF62_0391</name>
</gene>
<feature type="domain" description="IclR-ED" evidence="5">
    <location>
        <begin position="60"/>
        <end position="257"/>
    </location>
</feature>
<feature type="domain" description="HTH iclR-type" evidence="4">
    <location>
        <begin position="5"/>
        <end position="66"/>
    </location>
</feature>
<dbReference type="PANTHER" id="PTHR30136">
    <property type="entry name" value="HELIX-TURN-HELIX TRANSCRIPTIONAL REGULATOR, ICLR FAMILY"/>
    <property type="match status" value="1"/>
</dbReference>
<dbReference type="Pfam" id="PF01614">
    <property type="entry name" value="IclR_C"/>
    <property type="match status" value="1"/>
</dbReference>
<protein>
    <submittedName>
        <fullName evidence="6">IclR family transcriptional regulator</fullName>
    </submittedName>
</protein>
<evidence type="ECO:0000313" key="6">
    <source>
        <dbReference type="EMBL" id="TDP95697.1"/>
    </source>
</evidence>
<name>A0A4R6S8S0_9MICO</name>
<reference evidence="6 7" key="1">
    <citation type="submission" date="2019-03" db="EMBL/GenBank/DDBJ databases">
        <title>Genomic analyses of the natural microbiome of Caenorhabditis elegans.</title>
        <authorList>
            <person name="Samuel B."/>
        </authorList>
    </citation>
    <scope>NUCLEOTIDE SEQUENCE [LARGE SCALE GENOMIC DNA]</scope>
    <source>
        <strain evidence="6 7">JUb18</strain>
    </source>
</reference>
<sequence>MAATLNSVSKALDILHLLRARGPLKLSEIAAEIGVGGSSAHRLVSTLREQRFVRQEAHGKRYELGSAMLFTSAVSALEHCVAVSEPVMHELQRSSQETVHLTVLRGPICLFAASVESQQPVRVTSRVGQGPLAHTAAGGKVLLAALDSDRLAELYLRRPLEAATPESVTDPELLCAELTGVARLGYARNRGESEPDMYALAVPVRRPNGEVISSLTVAAPLSRMGISAHGDTLSPREKELLRQLQAAAAQIETLLAY</sequence>
<dbReference type="InterPro" id="IPR036390">
    <property type="entry name" value="WH_DNA-bd_sf"/>
</dbReference>
<evidence type="ECO:0000256" key="3">
    <source>
        <dbReference type="ARBA" id="ARBA00023163"/>
    </source>
</evidence>
<dbReference type="AlphaFoldDB" id="A0A4R6S8S0"/>
<dbReference type="InterPro" id="IPR005471">
    <property type="entry name" value="Tscrpt_reg_IclR_N"/>
</dbReference>
<dbReference type="InterPro" id="IPR050707">
    <property type="entry name" value="HTH_MetabolicPath_Reg"/>
</dbReference>
<dbReference type="Proteomes" id="UP000295601">
    <property type="component" value="Unassembled WGS sequence"/>
</dbReference>
<keyword evidence="2" id="KW-0238">DNA-binding</keyword>
<dbReference type="PANTHER" id="PTHR30136:SF35">
    <property type="entry name" value="HTH-TYPE TRANSCRIPTIONAL REGULATOR RV1719"/>
    <property type="match status" value="1"/>
</dbReference>
<organism evidence="6 7">
    <name type="scientific">Leucobacter luti</name>
    <dbReference type="NCBI Taxonomy" id="340320"/>
    <lineage>
        <taxon>Bacteria</taxon>
        <taxon>Bacillati</taxon>
        <taxon>Actinomycetota</taxon>
        <taxon>Actinomycetes</taxon>
        <taxon>Micrococcales</taxon>
        <taxon>Microbacteriaceae</taxon>
        <taxon>Leucobacter</taxon>
    </lineage>
</organism>
<dbReference type="GO" id="GO:0003677">
    <property type="term" value="F:DNA binding"/>
    <property type="evidence" value="ECO:0007669"/>
    <property type="project" value="UniProtKB-KW"/>
</dbReference>
<evidence type="ECO:0000259" key="4">
    <source>
        <dbReference type="PROSITE" id="PS51077"/>
    </source>
</evidence>
<evidence type="ECO:0000313" key="7">
    <source>
        <dbReference type="Proteomes" id="UP000295601"/>
    </source>
</evidence>
<dbReference type="InterPro" id="IPR029016">
    <property type="entry name" value="GAF-like_dom_sf"/>
</dbReference>
<dbReference type="Gene3D" id="1.10.10.10">
    <property type="entry name" value="Winged helix-like DNA-binding domain superfamily/Winged helix DNA-binding domain"/>
    <property type="match status" value="1"/>
</dbReference>
<proteinExistence type="predicted"/>
<keyword evidence="1" id="KW-0805">Transcription regulation</keyword>
<dbReference type="InterPro" id="IPR036388">
    <property type="entry name" value="WH-like_DNA-bd_sf"/>
</dbReference>
<evidence type="ECO:0000256" key="2">
    <source>
        <dbReference type="ARBA" id="ARBA00023125"/>
    </source>
</evidence>
<dbReference type="SMART" id="SM00346">
    <property type="entry name" value="HTH_ICLR"/>
    <property type="match status" value="1"/>
</dbReference>
<dbReference type="Gene3D" id="3.30.450.40">
    <property type="match status" value="1"/>
</dbReference>
<comment type="caution">
    <text evidence="6">The sequence shown here is derived from an EMBL/GenBank/DDBJ whole genome shotgun (WGS) entry which is preliminary data.</text>
</comment>
<keyword evidence="3" id="KW-0804">Transcription</keyword>
<evidence type="ECO:0000259" key="5">
    <source>
        <dbReference type="PROSITE" id="PS51078"/>
    </source>
</evidence>
<dbReference type="GO" id="GO:0003700">
    <property type="term" value="F:DNA-binding transcription factor activity"/>
    <property type="evidence" value="ECO:0007669"/>
    <property type="project" value="TreeGrafter"/>
</dbReference>
<dbReference type="OrthoDB" id="7274111at2"/>
<dbReference type="InterPro" id="IPR014757">
    <property type="entry name" value="Tscrpt_reg_IclR_C"/>
</dbReference>
<dbReference type="EMBL" id="SNYA01000001">
    <property type="protein sequence ID" value="TDP95697.1"/>
    <property type="molecule type" value="Genomic_DNA"/>
</dbReference>
<dbReference type="Pfam" id="PF09339">
    <property type="entry name" value="HTH_IclR"/>
    <property type="match status" value="1"/>
</dbReference>